<dbReference type="PANTHER" id="PTHR22767:SF3">
    <property type="entry name" value="N-ALPHA-ACETYLTRANSFERASE 25, NATB AUXILIARY SUBUNIT"/>
    <property type="match status" value="1"/>
</dbReference>
<dbReference type="Proteomes" id="UP000267251">
    <property type="component" value="Unassembled WGS sequence"/>
</dbReference>
<dbReference type="InterPro" id="IPR011990">
    <property type="entry name" value="TPR-like_helical_dom_sf"/>
</dbReference>
<sequence>MERQLHAIYDLIDNYKSKQAVVQCDRLLKKYPSTPIILALKALATYHTGEKEEARRICDFVASTRPTQAPILQPVSMVYKGIGAHRENSEMYERAMTADRMKDEELPAHLFMSLVREGRYKEQQQLALKMSKAYRKPRYTFWAVVSLILQARESSEQAKPMLYTLAERIMIRAKEDGSLQQHEELRLLVDIYTRIQKSQEGLELLRGDLARRVKFDPEFPVKEVEFLLMAQKWDEARDQALSLLSSNPEEWSYVRLYLSACIHQGMNDTERMDALSRVEKQLILLAQQATSPSSKAAMLLGRLEAISRVVKSNTQETPKECLSTLPDLLFAYIKVWCGKESCFPRVHPYLALLEEGEGRKRFLQELSNHIHFFTQNPSKTAHVLALVNESKLRQVLSPDTCLDECLTRARSHVRRYTQLKSIDESAIIFLYMAGSNMLGMYSEEDHHKIIPRAIRLLETGLIDQPQCYQIKLLLVRAYTLAGNGRAALTLYESLGIKNIQCDTLGHFLVDHLPWLLPPTIIPASHIIRASREIYRQNVRDTPEMIVQAYHHGAYSQIEDFIEFRHRLSRSTQQYVTRIQGWVMDLEECQGLEEVSEWAMEVTGAMEDLEGNDQGREGSLEDNRDYQVFPGILGDDAEERASRPRPRIHEGW</sequence>
<gene>
    <name evidence="3" type="ORF">BJ684DRAFT_17036</name>
</gene>
<dbReference type="Gene3D" id="1.25.40.1040">
    <property type="match status" value="1"/>
</dbReference>
<dbReference type="OrthoDB" id="1874341at2759"/>
<feature type="compositionally biased region" description="Basic and acidic residues" evidence="2">
    <location>
        <begin position="638"/>
        <end position="651"/>
    </location>
</feature>
<proteinExistence type="inferred from homology"/>
<dbReference type="AlphaFoldDB" id="A0A4P9Y3U1"/>
<dbReference type="SUPFAM" id="SSF48452">
    <property type="entry name" value="TPR-like"/>
    <property type="match status" value="1"/>
</dbReference>
<feature type="non-terminal residue" evidence="3">
    <location>
        <position position="651"/>
    </location>
</feature>
<dbReference type="GO" id="GO:0031416">
    <property type="term" value="C:NatB complex"/>
    <property type="evidence" value="ECO:0007669"/>
    <property type="project" value="TreeGrafter"/>
</dbReference>
<name>A0A4P9Y3U1_9FUNG</name>
<organism evidence="3 4">
    <name type="scientific">Piptocephalis cylindrospora</name>
    <dbReference type="NCBI Taxonomy" id="1907219"/>
    <lineage>
        <taxon>Eukaryota</taxon>
        <taxon>Fungi</taxon>
        <taxon>Fungi incertae sedis</taxon>
        <taxon>Zoopagomycota</taxon>
        <taxon>Zoopagomycotina</taxon>
        <taxon>Zoopagomycetes</taxon>
        <taxon>Zoopagales</taxon>
        <taxon>Piptocephalidaceae</taxon>
        <taxon>Piptocephalis</taxon>
    </lineage>
</organism>
<comment type="similarity">
    <text evidence="1">Belongs to the MDM20/NAA25 family.</text>
</comment>
<dbReference type="EMBL" id="KZ988316">
    <property type="protein sequence ID" value="RKP12480.1"/>
    <property type="molecule type" value="Genomic_DNA"/>
</dbReference>
<evidence type="ECO:0000313" key="3">
    <source>
        <dbReference type="EMBL" id="RKP12480.1"/>
    </source>
</evidence>
<reference evidence="4" key="1">
    <citation type="journal article" date="2018" name="Nat. Microbiol.">
        <title>Leveraging single-cell genomics to expand the fungal tree of life.</title>
        <authorList>
            <person name="Ahrendt S.R."/>
            <person name="Quandt C.A."/>
            <person name="Ciobanu D."/>
            <person name="Clum A."/>
            <person name="Salamov A."/>
            <person name="Andreopoulos B."/>
            <person name="Cheng J.F."/>
            <person name="Woyke T."/>
            <person name="Pelin A."/>
            <person name="Henrissat B."/>
            <person name="Reynolds N.K."/>
            <person name="Benny G.L."/>
            <person name="Smith M.E."/>
            <person name="James T.Y."/>
            <person name="Grigoriev I.V."/>
        </authorList>
    </citation>
    <scope>NUCLEOTIDE SEQUENCE [LARGE SCALE GENOMIC DNA]</scope>
</reference>
<dbReference type="InterPro" id="IPR019183">
    <property type="entry name" value="NAA25_NatB_aux_su"/>
</dbReference>
<protein>
    <submittedName>
        <fullName evidence="3">N-acetyltransferase B complex non catalytic subunit-domain-containing protein</fullName>
    </submittedName>
</protein>
<evidence type="ECO:0000313" key="4">
    <source>
        <dbReference type="Proteomes" id="UP000267251"/>
    </source>
</evidence>
<dbReference type="PANTHER" id="PTHR22767">
    <property type="entry name" value="N-TERMINAL ACETYLTRANSFERASE-RELATED"/>
    <property type="match status" value="1"/>
</dbReference>
<accession>A0A4P9Y3U1</accession>
<evidence type="ECO:0000256" key="1">
    <source>
        <dbReference type="ARBA" id="ARBA00006298"/>
    </source>
</evidence>
<evidence type="ECO:0000256" key="2">
    <source>
        <dbReference type="SAM" id="MobiDB-lite"/>
    </source>
</evidence>
<keyword evidence="3" id="KW-0808">Transferase</keyword>
<keyword evidence="4" id="KW-1185">Reference proteome</keyword>
<feature type="region of interest" description="Disordered" evidence="2">
    <location>
        <begin position="630"/>
        <end position="651"/>
    </location>
</feature>
<dbReference type="GO" id="GO:0016740">
    <property type="term" value="F:transferase activity"/>
    <property type="evidence" value="ECO:0007669"/>
    <property type="project" value="UniProtKB-KW"/>
</dbReference>
<dbReference type="Pfam" id="PF09797">
    <property type="entry name" value="NatB_MDM20"/>
    <property type="match status" value="1"/>
</dbReference>